<dbReference type="RefSeq" id="WP_198128428.1">
    <property type="nucleotide sequence ID" value="NZ_JAECZC010000102.1"/>
</dbReference>
<dbReference type="EMBL" id="JAECZC010000102">
    <property type="protein sequence ID" value="MBH8566692.1"/>
    <property type="molecule type" value="Genomic_DNA"/>
</dbReference>
<evidence type="ECO:0000313" key="4">
    <source>
        <dbReference type="Proteomes" id="UP000632766"/>
    </source>
</evidence>
<dbReference type="AlphaFoldDB" id="A0A8J7HWU1"/>
<evidence type="ECO:0000259" key="2">
    <source>
        <dbReference type="Pfam" id="PF02195"/>
    </source>
</evidence>
<feature type="domain" description="ParB-like N-terminal" evidence="2">
    <location>
        <begin position="103"/>
        <end position="181"/>
    </location>
</feature>
<feature type="region of interest" description="Disordered" evidence="1">
    <location>
        <begin position="239"/>
        <end position="282"/>
    </location>
</feature>
<name>A0A8J7HWU1_9NOST</name>
<dbReference type="CDD" id="cd16387">
    <property type="entry name" value="ParB_N_Srx"/>
    <property type="match status" value="1"/>
</dbReference>
<protein>
    <submittedName>
        <fullName evidence="3">ParB-like nuclease domain-containing protein</fullName>
    </submittedName>
</protein>
<reference evidence="3 4" key="1">
    <citation type="journal article" date="2021" name="Int. J. Syst. Evol. Microbiol.">
        <title>Amazonocrinis nigriterrae gen. nov., sp. nov., Atlanticothrix silvestris gen. nov., sp. nov. and Dendronalium phyllosphericum gen. nov., sp. nov., nostocacean cyanobacteria from Brazilian environments.</title>
        <authorList>
            <person name="Alvarenga D.O."/>
            <person name="Andreote A.P.D."/>
            <person name="Branco L.H.Z."/>
            <person name="Delbaje E."/>
            <person name="Cruz R.B."/>
            <person name="Varani A.M."/>
            <person name="Fiore M.F."/>
        </authorList>
    </citation>
    <scope>NUCLEOTIDE SEQUENCE [LARGE SCALE GENOMIC DNA]</scope>
    <source>
        <strain evidence="3 4">CENA67</strain>
    </source>
</reference>
<dbReference type="InterPro" id="IPR003115">
    <property type="entry name" value="ParB_N"/>
</dbReference>
<evidence type="ECO:0000256" key="1">
    <source>
        <dbReference type="SAM" id="MobiDB-lite"/>
    </source>
</evidence>
<dbReference type="InterPro" id="IPR036086">
    <property type="entry name" value="ParB/Sulfiredoxin_sf"/>
</dbReference>
<gene>
    <name evidence="3" type="ORF">I8748_31845</name>
</gene>
<dbReference type="Pfam" id="PF02195">
    <property type="entry name" value="ParB_N"/>
    <property type="match status" value="1"/>
</dbReference>
<proteinExistence type="predicted"/>
<evidence type="ECO:0000313" key="3">
    <source>
        <dbReference type="EMBL" id="MBH8566692.1"/>
    </source>
</evidence>
<dbReference type="SUPFAM" id="SSF110849">
    <property type="entry name" value="ParB/Sulfiredoxin"/>
    <property type="match status" value="1"/>
</dbReference>
<dbReference type="Gene3D" id="3.90.1530.10">
    <property type="entry name" value="Conserved hypothetical protein from pyrococcus furiosus pfu- 392566-001, ParB domain"/>
    <property type="match status" value="1"/>
</dbReference>
<feature type="compositionally biased region" description="Low complexity" evidence="1">
    <location>
        <begin position="256"/>
        <end position="278"/>
    </location>
</feature>
<dbReference type="Proteomes" id="UP000632766">
    <property type="component" value="Unassembled WGS sequence"/>
</dbReference>
<sequence>MPQTIEAAITNNIRGDLRPINPTDIRVSEDTVADIKEVERIIQVLKNKGSLPEIIVTQDNALISGINALEAAIQFGQSVILATVQRRNNKSAKLHLATIKLDGGTQSRAGINQQIVDEYAAAWRDEVIFPPIIVFYDGENYWLADGFHRCLSAKQARLTEIDADIRQGTRRDAVLFSVGANSNHGLRRTNEDKRRAVMTLLQDDEWKQWSDREIARRTGVHHDTVGRLRAELSGGIRQIEAGGAGEQGRKVSRNGSTYSQKSRSSRSSTSSATKAAQKPWLPKETEVVEITRGKFKGNHAEVRVISGNMAMCHLIGSDENERENILLSDMKPIETAEQDSATSVTSVAQETAQKQAELGLGKGEQVLPDQERNEGFDTSDNQQQAATVVNLSTTADAWIAEAAIALMRLSPEQLNQAIIKASPSWDKAHIEAAYQALHQCGSKAA</sequence>
<keyword evidence="4" id="KW-1185">Reference proteome</keyword>
<organism evidence="3 4">
    <name type="scientific">Amazonocrinis nigriterrae CENA67</name>
    <dbReference type="NCBI Taxonomy" id="2794033"/>
    <lineage>
        <taxon>Bacteria</taxon>
        <taxon>Bacillati</taxon>
        <taxon>Cyanobacteriota</taxon>
        <taxon>Cyanophyceae</taxon>
        <taxon>Nostocales</taxon>
        <taxon>Nostocaceae</taxon>
        <taxon>Amazonocrinis</taxon>
        <taxon>Amazonocrinis nigriterrae</taxon>
    </lineage>
</organism>
<comment type="caution">
    <text evidence="3">The sequence shown here is derived from an EMBL/GenBank/DDBJ whole genome shotgun (WGS) entry which is preliminary data.</text>
</comment>
<accession>A0A8J7HWU1</accession>